<evidence type="ECO:0000256" key="4">
    <source>
        <dbReference type="ARBA" id="ARBA00023136"/>
    </source>
</evidence>
<dbReference type="GO" id="GO:0055088">
    <property type="term" value="P:lipid homeostasis"/>
    <property type="evidence" value="ECO:0007669"/>
    <property type="project" value="TreeGrafter"/>
</dbReference>
<protein>
    <recommendedName>
        <fullName evidence="7">TLC domain-containing protein</fullName>
    </recommendedName>
</protein>
<dbReference type="InterPro" id="IPR050846">
    <property type="entry name" value="TLCD"/>
</dbReference>
<evidence type="ECO:0000313" key="8">
    <source>
        <dbReference type="EMBL" id="MBW98982.1"/>
    </source>
</evidence>
<evidence type="ECO:0000259" key="7">
    <source>
        <dbReference type="PROSITE" id="PS50922"/>
    </source>
</evidence>
<dbReference type="InterPro" id="IPR006634">
    <property type="entry name" value="TLC-dom"/>
</dbReference>
<reference evidence="8" key="1">
    <citation type="submission" date="2018-02" db="EMBL/GenBank/DDBJ databases">
        <title>Rhizophora mucronata_Transcriptome.</title>
        <authorList>
            <person name="Meera S.P."/>
            <person name="Sreeshan A."/>
            <person name="Augustine A."/>
        </authorList>
    </citation>
    <scope>NUCLEOTIDE SEQUENCE</scope>
    <source>
        <tissue evidence="8">Leaf</tissue>
    </source>
</reference>
<dbReference type="AlphaFoldDB" id="A0A2P2JZR3"/>
<feature type="transmembrane region" description="Helical" evidence="6">
    <location>
        <begin position="69"/>
        <end position="92"/>
    </location>
</feature>
<dbReference type="GO" id="GO:0005783">
    <property type="term" value="C:endoplasmic reticulum"/>
    <property type="evidence" value="ECO:0007669"/>
    <property type="project" value="TreeGrafter"/>
</dbReference>
<sequence>MILWRFPELGGLEYVLHHCLSMYSILLSLISGQGQIYILMVLFTEITTPFVNLRWYLDSAGQKNSKLYICNGVMLFLVWLCGLTCLHVQSWIKRNFHIYNN</sequence>
<proteinExistence type="predicted"/>
<keyword evidence="4 5" id="KW-0472">Membrane</keyword>
<dbReference type="PROSITE" id="PS50922">
    <property type="entry name" value="TLC"/>
    <property type="match status" value="1"/>
</dbReference>
<dbReference type="Pfam" id="PF03798">
    <property type="entry name" value="TRAM_LAG1_CLN8"/>
    <property type="match status" value="1"/>
</dbReference>
<evidence type="ECO:0000256" key="3">
    <source>
        <dbReference type="ARBA" id="ARBA00022989"/>
    </source>
</evidence>
<feature type="domain" description="TLC" evidence="7">
    <location>
        <begin position="1"/>
        <end position="101"/>
    </location>
</feature>
<name>A0A2P2JZR3_RHIMU</name>
<comment type="subcellular location">
    <subcellularLocation>
        <location evidence="1">Membrane</location>
        <topology evidence="1">Multi-pass membrane protein</topology>
    </subcellularLocation>
</comment>
<dbReference type="GO" id="GO:0016020">
    <property type="term" value="C:membrane"/>
    <property type="evidence" value="ECO:0007669"/>
    <property type="project" value="UniProtKB-SubCell"/>
</dbReference>
<accession>A0A2P2JZR3</accession>
<organism evidence="8">
    <name type="scientific">Rhizophora mucronata</name>
    <name type="common">Asiatic mangrove</name>
    <dbReference type="NCBI Taxonomy" id="61149"/>
    <lineage>
        <taxon>Eukaryota</taxon>
        <taxon>Viridiplantae</taxon>
        <taxon>Streptophyta</taxon>
        <taxon>Embryophyta</taxon>
        <taxon>Tracheophyta</taxon>
        <taxon>Spermatophyta</taxon>
        <taxon>Magnoliopsida</taxon>
        <taxon>eudicotyledons</taxon>
        <taxon>Gunneridae</taxon>
        <taxon>Pentapetalae</taxon>
        <taxon>rosids</taxon>
        <taxon>fabids</taxon>
        <taxon>Malpighiales</taxon>
        <taxon>Rhizophoraceae</taxon>
        <taxon>Rhizophora</taxon>
    </lineage>
</organism>
<keyword evidence="2 5" id="KW-0812">Transmembrane</keyword>
<dbReference type="PANTHER" id="PTHR13439:SF0">
    <property type="entry name" value="TOPOISOMERASE I DAMAGE AFFECTED PROTEIN 4"/>
    <property type="match status" value="1"/>
</dbReference>
<dbReference type="PANTHER" id="PTHR13439">
    <property type="entry name" value="CT120 PROTEIN"/>
    <property type="match status" value="1"/>
</dbReference>
<evidence type="ECO:0000256" key="2">
    <source>
        <dbReference type="ARBA" id="ARBA00022692"/>
    </source>
</evidence>
<keyword evidence="3 6" id="KW-1133">Transmembrane helix</keyword>
<evidence type="ECO:0000256" key="5">
    <source>
        <dbReference type="PROSITE-ProRule" id="PRU00205"/>
    </source>
</evidence>
<feature type="transmembrane region" description="Helical" evidence="6">
    <location>
        <begin position="36"/>
        <end position="57"/>
    </location>
</feature>
<dbReference type="EMBL" id="GGEC01018499">
    <property type="protein sequence ID" value="MBW98982.1"/>
    <property type="molecule type" value="Transcribed_RNA"/>
</dbReference>
<evidence type="ECO:0000256" key="6">
    <source>
        <dbReference type="SAM" id="Phobius"/>
    </source>
</evidence>
<evidence type="ECO:0000256" key="1">
    <source>
        <dbReference type="ARBA" id="ARBA00004141"/>
    </source>
</evidence>